<proteinExistence type="predicted"/>
<gene>
    <name evidence="2" type="ORF">V6N11_012561</name>
</gene>
<keyword evidence="3" id="KW-1185">Reference proteome</keyword>
<dbReference type="EMBL" id="JBBPBN010000042">
    <property type="protein sequence ID" value="KAK8998029.1"/>
    <property type="molecule type" value="Genomic_DNA"/>
</dbReference>
<evidence type="ECO:0000313" key="2">
    <source>
        <dbReference type="EMBL" id="KAK8998029.1"/>
    </source>
</evidence>
<feature type="region of interest" description="Disordered" evidence="1">
    <location>
        <begin position="22"/>
        <end position="68"/>
    </location>
</feature>
<organism evidence="2 3">
    <name type="scientific">Hibiscus sabdariffa</name>
    <name type="common">roselle</name>
    <dbReference type="NCBI Taxonomy" id="183260"/>
    <lineage>
        <taxon>Eukaryota</taxon>
        <taxon>Viridiplantae</taxon>
        <taxon>Streptophyta</taxon>
        <taxon>Embryophyta</taxon>
        <taxon>Tracheophyta</taxon>
        <taxon>Spermatophyta</taxon>
        <taxon>Magnoliopsida</taxon>
        <taxon>eudicotyledons</taxon>
        <taxon>Gunneridae</taxon>
        <taxon>Pentapetalae</taxon>
        <taxon>rosids</taxon>
        <taxon>malvids</taxon>
        <taxon>Malvales</taxon>
        <taxon>Malvaceae</taxon>
        <taxon>Malvoideae</taxon>
        <taxon>Hibiscus</taxon>
    </lineage>
</organism>
<name>A0ABR2QBS6_9ROSI</name>
<comment type="caution">
    <text evidence="2">The sequence shown here is derived from an EMBL/GenBank/DDBJ whole genome shotgun (WGS) entry which is preliminary data.</text>
</comment>
<feature type="compositionally biased region" description="Polar residues" evidence="1">
    <location>
        <begin position="39"/>
        <end position="62"/>
    </location>
</feature>
<evidence type="ECO:0000256" key="1">
    <source>
        <dbReference type="SAM" id="MobiDB-lite"/>
    </source>
</evidence>
<dbReference type="Proteomes" id="UP001396334">
    <property type="component" value="Unassembled WGS sequence"/>
</dbReference>
<sequence length="68" mass="7408">MGLAHPRTEAKCCTRCERLQTQPLEAREASPHNPPSRLRSASSALHPNYSKSSTPASITDKPTPSPVR</sequence>
<evidence type="ECO:0000313" key="3">
    <source>
        <dbReference type="Proteomes" id="UP001396334"/>
    </source>
</evidence>
<reference evidence="2 3" key="1">
    <citation type="journal article" date="2024" name="G3 (Bethesda)">
        <title>Genome assembly of Hibiscus sabdariffa L. provides insights into metabolisms of medicinal natural products.</title>
        <authorList>
            <person name="Kim T."/>
        </authorList>
    </citation>
    <scope>NUCLEOTIDE SEQUENCE [LARGE SCALE GENOMIC DNA]</scope>
    <source>
        <strain evidence="2">TK-2024</strain>
        <tissue evidence="2">Old leaves</tissue>
    </source>
</reference>
<accession>A0ABR2QBS6</accession>
<protein>
    <submittedName>
        <fullName evidence="2">Uncharacterized protein</fullName>
    </submittedName>
</protein>